<organism evidence="2 3">
    <name type="scientific">Draconibacterium sediminis</name>
    <dbReference type="NCBI Taxonomy" id="1544798"/>
    <lineage>
        <taxon>Bacteria</taxon>
        <taxon>Pseudomonadati</taxon>
        <taxon>Bacteroidota</taxon>
        <taxon>Bacteroidia</taxon>
        <taxon>Marinilabiliales</taxon>
        <taxon>Prolixibacteraceae</taxon>
        <taxon>Draconibacterium</taxon>
    </lineage>
</organism>
<keyword evidence="1" id="KW-0812">Transmembrane</keyword>
<dbReference type="Proteomes" id="UP000032544">
    <property type="component" value="Unassembled WGS sequence"/>
</dbReference>
<keyword evidence="1" id="KW-1133">Transmembrane helix</keyword>
<gene>
    <name evidence="2" type="ORF">LH29_21315</name>
</gene>
<proteinExistence type="predicted"/>
<feature type="transmembrane region" description="Helical" evidence="1">
    <location>
        <begin position="181"/>
        <end position="200"/>
    </location>
</feature>
<keyword evidence="3" id="KW-1185">Reference proteome</keyword>
<keyword evidence="1" id="KW-0472">Membrane</keyword>
<dbReference type="EMBL" id="JRHC01000006">
    <property type="protein sequence ID" value="KJF42329.1"/>
    <property type="molecule type" value="Genomic_DNA"/>
</dbReference>
<sequence length="207" mass="23513">MAKNKLSNWIVGIGSSLIATLIVIFFPKIIGLFKGDSYDSVYFIQKNTIGNICTQTLYLENLSTRELLISDFNIETKKAVDLVSSDLYNLLNKDSKSVKVIGDSTLKIFKLQVPVYLSENNVLRMIFTSSYKNEISISDNWIELKCPTGKVNNGRPNYRNATLINRNDYQLEKSKKITKNLIFVVVFLILLTITVVIVVFRKRNNGS</sequence>
<evidence type="ECO:0000256" key="1">
    <source>
        <dbReference type="SAM" id="Phobius"/>
    </source>
</evidence>
<name>A0A0D8J6E6_9BACT</name>
<feature type="transmembrane region" description="Helical" evidence="1">
    <location>
        <begin position="6"/>
        <end position="26"/>
    </location>
</feature>
<reference evidence="2 3" key="1">
    <citation type="submission" date="2014-09" db="EMBL/GenBank/DDBJ databases">
        <title>Draft Genome Sequence of Draconibacterium sp. JN14CK-3.</title>
        <authorList>
            <person name="Dong C."/>
            <person name="Lai Q."/>
            <person name="Shao Z."/>
        </authorList>
    </citation>
    <scope>NUCLEOTIDE SEQUENCE [LARGE SCALE GENOMIC DNA]</scope>
    <source>
        <strain evidence="2 3">JN14CK-3</strain>
    </source>
</reference>
<evidence type="ECO:0000313" key="2">
    <source>
        <dbReference type="EMBL" id="KJF42329.1"/>
    </source>
</evidence>
<protein>
    <submittedName>
        <fullName evidence="2">Uncharacterized protein</fullName>
    </submittedName>
</protein>
<accession>A0A0D8J6E6</accession>
<comment type="caution">
    <text evidence="2">The sequence shown here is derived from an EMBL/GenBank/DDBJ whole genome shotgun (WGS) entry which is preliminary data.</text>
</comment>
<evidence type="ECO:0000313" key="3">
    <source>
        <dbReference type="Proteomes" id="UP000032544"/>
    </source>
</evidence>
<dbReference type="RefSeq" id="WP_045033122.1">
    <property type="nucleotide sequence ID" value="NZ_JRHC01000006.1"/>
</dbReference>
<dbReference type="AlphaFoldDB" id="A0A0D8J6E6"/>